<dbReference type="Proteomes" id="UP000091857">
    <property type="component" value="Chromosome 9"/>
</dbReference>
<dbReference type="Gramene" id="Manes.09G062100.1.v8.1">
    <property type="protein sequence ID" value="Manes.09G062100.1.v8.1.CDS"/>
    <property type="gene ID" value="Manes.09G062100.v8.1"/>
</dbReference>
<dbReference type="GO" id="GO:0045732">
    <property type="term" value="P:positive regulation of protein catabolic process"/>
    <property type="evidence" value="ECO:0000318"/>
    <property type="project" value="GO_Central"/>
</dbReference>
<reference evidence="6" key="1">
    <citation type="journal article" date="2016" name="Nat. Biotechnol.">
        <title>Sequencing wild and cultivated cassava and related species reveals extensive interspecific hybridization and genetic diversity.</title>
        <authorList>
            <person name="Bredeson J.V."/>
            <person name="Lyons J.B."/>
            <person name="Prochnik S.E."/>
            <person name="Wu G.A."/>
            <person name="Ha C.M."/>
            <person name="Edsinger-Gonzales E."/>
            <person name="Grimwood J."/>
            <person name="Schmutz J."/>
            <person name="Rabbi I.Y."/>
            <person name="Egesi C."/>
            <person name="Nauluvula P."/>
            <person name="Lebot V."/>
            <person name="Ndunguru J."/>
            <person name="Mkamilo G."/>
            <person name="Bart R.S."/>
            <person name="Setter T.L."/>
            <person name="Gleadow R.M."/>
            <person name="Kulakow P."/>
            <person name="Ferguson M.E."/>
            <person name="Rounsley S."/>
            <person name="Rokhsar D.S."/>
        </authorList>
    </citation>
    <scope>NUCLEOTIDE SEQUENCE [LARGE SCALE GENOMIC DNA]</scope>
    <source>
        <strain evidence="6">cv. AM560-2</strain>
    </source>
</reference>
<dbReference type="InterPro" id="IPR002110">
    <property type="entry name" value="Ankyrin_rpt"/>
</dbReference>
<organism evidence="5 6">
    <name type="scientific">Manihot esculenta</name>
    <name type="common">Cassava</name>
    <name type="synonym">Jatropha manihot</name>
    <dbReference type="NCBI Taxonomy" id="3983"/>
    <lineage>
        <taxon>Eukaryota</taxon>
        <taxon>Viridiplantae</taxon>
        <taxon>Streptophyta</taxon>
        <taxon>Embryophyta</taxon>
        <taxon>Tracheophyta</taxon>
        <taxon>Spermatophyta</taxon>
        <taxon>Magnoliopsida</taxon>
        <taxon>eudicotyledons</taxon>
        <taxon>Gunneridae</taxon>
        <taxon>Pentapetalae</taxon>
        <taxon>rosids</taxon>
        <taxon>fabids</taxon>
        <taxon>Malpighiales</taxon>
        <taxon>Euphorbiaceae</taxon>
        <taxon>Crotonoideae</taxon>
        <taxon>Manihoteae</taxon>
        <taxon>Manihot</taxon>
    </lineage>
</organism>
<comment type="similarity">
    <text evidence="1">Belongs to the ankyrin SOCS box (ASB) family.</text>
</comment>
<dbReference type="STRING" id="3983.A0A2C9V8A0"/>
<evidence type="ECO:0000256" key="1">
    <source>
        <dbReference type="ARBA" id="ARBA00005949"/>
    </source>
</evidence>
<dbReference type="GO" id="GO:0016567">
    <property type="term" value="P:protein ubiquitination"/>
    <property type="evidence" value="ECO:0000318"/>
    <property type="project" value="GO_Central"/>
</dbReference>
<dbReference type="PROSITE" id="PS50088">
    <property type="entry name" value="ANK_REPEAT"/>
    <property type="match status" value="3"/>
</dbReference>
<keyword evidence="2" id="KW-0677">Repeat</keyword>
<dbReference type="OrthoDB" id="194358at2759"/>
<protein>
    <submittedName>
        <fullName evidence="5">Uncharacterized protein</fullName>
    </submittedName>
</protein>
<feature type="repeat" description="ANK" evidence="4">
    <location>
        <begin position="69"/>
        <end position="101"/>
    </location>
</feature>
<dbReference type="Gene3D" id="1.25.40.20">
    <property type="entry name" value="Ankyrin repeat-containing domain"/>
    <property type="match status" value="1"/>
</dbReference>
<proteinExistence type="inferred from homology"/>
<accession>A0A2C9V8A0</accession>
<sequence length="203" mass="21786">MAVHRDRLIDSEDNEEENGLFEEDGLIVPDSDIPPHLHDLALAVQVGDVNALRRALDNLNGSIDEPVEDGDTALHLVCLYGYLPCVLLLLERGANLEAKDEDGAIPLHDACAGGFTEIVQLLLNSANSAVRVRRMLETVDSDGDTPLHHAARGEHADVIRLLLAAGASTTKTNIYGKNPSELPDPNSEAKRILESAASAVSCQ</sequence>
<name>A0A2C9V8A0_MANES</name>
<dbReference type="AlphaFoldDB" id="A0A2C9V8A0"/>
<comment type="caution">
    <text evidence="5">The sequence shown here is derived from an EMBL/GenBank/DDBJ whole genome shotgun (WGS) entry which is preliminary data.</text>
</comment>
<dbReference type="FunFam" id="1.25.40.20:FF:000316">
    <property type="entry name" value="BRCA1-associated RING domain protein 1"/>
    <property type="match status" value="1"/>
</dbReference>
<evidence type="ECO:0000313" key="6">
    <source>
        <dbReference type="Proteomes" id="UP000091857"/>
    </source>
</evidence>
<dbReference type="SMART" id="SM00248">
    <property type="entry name" value="ANK"/>
    <property type="match status" value="3"/>
</dbReference>
<dbReference type="Pfam" id="PF00023">
    <property type="entry name" value="Ank"/>
    <property type="match status" value="1"/>
</dbReference>
<evidence type="ECO:0000256" key="2">
    <source>
        <dbReference type="ARBA" id="ARBA00022737"/>
    </source>
</evidence>
<dbReference type="PROSITE" id="PS50297">
    <property type="entry name" value="ANK_REP_REGION"/>
    <property type="match status" value="3"/>
</dbReference>
<dbReference type="InterPro" id="IPR036770">
    <property type="entry name" value="Ankyrin_rpt-contain_sf"/>
</dbReference>
<dbReference type="PANTHER" id="PTHR24136:SF15">
    <property type="entry name" value="ANK_REP_REGION DOMAIN-CONTAINING PROTEIN"/>
    <property type="match status" value="1"/>
</dbReference>
<evidence type="ECO:0000256" key="3">
    <source>
        <dbReference type="ARBA" id="ARBA00023043"/>
    </source>
</evidence>
<dbReference type="Pfam" id="PF12796">
    <property type="entry name" value="Ank_2"/>
    <property type="match status" value="1"/>
</dbReference>
<evidence type="ECO:0000313" key="5">
    <source>
        <dbReference type="EMBL" id="OAY40950.1"/>
    </source>
</evidence>
<gene>
    <name evidence="5" type="ORF">MANES_09G062100v8</name>
</gene>
<dbReference type="InterPro" id="IPR051573">
    <property type="entry name" value="Ankyrin-SOCS_box_domain"/>
</dbReference>
<feature type="repeat" description="ANK" evidence="4">
    <location>
        <begin position="142"/>
        <end position="174"/>
    </location>
</feature>
<dbReference type="SUPFAM" id="SSF48403">
    <property type="entry name" value="Ankyrin repeat"/>
    <property type="match status" value="1"/>
</dbReference>
<dbReference type="PANTHER" id="PTHR24136">
    <property type="entry name" value="SOWAH (DROSOPHILA) HOMOLOG"/>
    <property type="match status" value="1"/>
</dbReference>
<feature type="repeat" description="ANK" evidence="4">
    <location>
        <begin position="102"/>
        <end position="124"/>
    </location>
</feature>
<evidence type="ECO:0000256" key="4">
    <source>
        <dbReference type="PROSITE-ProRule" id="PRU00023"/>
    </source>
</evidence>
<keyword evidence="6" id="KW-1185">Reference proteome</keyword>
<keyword evidence="3 4" id="KW-0040">ANK repeat</keyword>
<dbReference type="EMBL" id="CM004395">
    <property type="protein sequence ID" value="OAY40950.1"/>
    <property type="molecule type" value="Genomic_DNA"/>
</dbReference>